<evidence type="ECO:0000256" key="9">
    <source>
        <dbReference type="PROSITE-ProRule" id="PRU00221"/>
    </source>
</evidence>
<keyword evidence="12" id="KW-1185">Reference proteome</keyword>
<dbReference type="Gene3D" id="2.130.10.10">
    <property type="entry name" value="YVTN repeat-like/Quinoprotein amine dehydrogenase"/>
    <property type="match status" value="1"/>
</dbReference>
<proteinExistence type="predicted"/>
<dbReference type="OrthoDB" id="10257301at2759"/>
<evidence type="ECO:0000256" key="4">
    <source>
        <dbReference type="ARBA" id="ARBA00022728"/>
    </source>
</evidence>
<evidence type="ECO:0000256" key="6">
    <source>
        <dbReference type="ARBA" id="ARBA00023187"/>
    </source>
</evidence>
<dbReference type="SMART" id="SM00320">
    <property type="entry name" value="WD40"/>
    <property type="match status" value="6"/>
</dbReference>
<keyword evidence="4" id="KW-0747">Spliceosome</keyword>
<dbReference type="EMBL" id="VFQX01000001">
    <property type="protein sequence ID" value="KAF0985028.1"/>
    <property type="molecule type" value="Genomic_DNA"/>
</dbReference>
<evidence type="ECO:0000256" key="7">
    <source>
        <dbReference type="ARBA" id="ARBA00023242"/>
    </source>
</evidence>
<dbReference type="VEuPathDB" id="AmoebaDB:NF0010680"/>
<evidence type="ECO:0000256" key="2">
    <source>
        <dbReference type="ARBA" id="ARBA00022574"/>
    </source>
</evidence>
<evidence type="ECO:0000256" key="8">
    <source>
        <dbReference type="ARBA" id="ARBA00068146"/>
    </source>
</evidence>
<dbReference type="InterPro" id="IPR001680">
    <property type="entry name" value="WD40_rpt"/>
</dbReference>
<keyword evidence="2 9" id="KW-0853">WD repeat</keyword>
<dbReference type="InterPro" id="IPR019775">
    <property type="entry name" value="WD40_repeat_CS"/>
</dbReference>
<dbReference type="InterPro" id="IPR036322">
    <property type="entry name" value="WD40_repeat_dom_sf"/>
</dbReference>
<dbReference type="GeneID" id="68107285"/>
<dbReference type="PRINTS" id="PR00320">
    <property type="entry name" value="GPROTEINBRPT"/>
</dbReference>
<dbReference type="PROSITE" id="PS00678">
    <property type="entry name" value="WD_REPEATS_1"/>
    <property type="match status" value="1"/>
</dbReference>
<dbReference type="RefSeq" id="XP_044569741.1">
    <property type="nucleotide sequence ID" value="XM_044710362.1"/>
</dbReference>
<dbReference type="OMA" id="TLWHPHE"/>
<evidence type="ECO:0000313" key="12">
    <source>
        <dbReference type="Proteomes" id="UP000444721"/>
    </source>
</evidence>
<dbReference type="Proteomes" id="UP000444721">
    <property type="component" value="Unassembled WGS sequence"/>
</dbReference>
<evidence type="ECO:0000256" key="10">
    <source>
        <dbReference type="SAM" id="MobiDB-lite"/>
    </source>
</evidence>
<name>A0A6A5CIH3_NAEFO</name>
<gene>
    <name evidence="11" type="ORF">FDP41_000067</name>
</gene>
<feature type="compositionally biased region" description="Basic and acidic residues" evidence="10">
    <location>
        <begin position="226"/>
        <end position="250"/>
    </location>
</feature>
<dbReference type="PROSITE" id="PS50082">
    <property type="entry name" value="WD_REPEATS_2"/>
    <property type="match status" value="3"/>
</dbReference>
<comment type="caution">
    <text evidence="11">The sequence shown here is derived from an EMBL/GenBank/DDBJ whole genome shotgun (WGS) entry which is preliminary data.</text>
</comment>
<feature type="region of interest" description="Disordered" evidence="10">
    <location>
        <begin position="1"/>
        <end position="24"/>
    </location>
</feature>
<dbReference type="GO" id="GO:0000398">
    <property type="term" value="P:mRNA splicing, via spliceosome"/>
    <property type="evidence" value="ECO:0007669"/>
    <property type="project" value="InterPro"/>
</dbReference>
<feature type="repeat" description="WD" evidence="9">
    <location>
        <begin position="326"/>
        <end position="353"/>
    </location>
</feature>
<feature type="region of interest" description="Disordered" evidence="10">
    <location>
        <begin position="136"/>
        <end position="175"/>
    </location>
</feature>
<feature type="repeat" description="WD" evidence="9">
    <location>
        <begin position="449"/>
        <end position="481"/>
    </location>
</feature>
<keyword evidence="7" id="KW-0539">Nucleus</keyword>
<feature type="region of interest" description="Disordered" evidence="10">
    <location>
        <begin position="226"/>
        <end position="251"/>
    </location>
</feature>
<organism evidence="11 12">
    <name type="scientific">Naegleria fowleri</name>
    <name type="common">Brain eating amoeba</name>
    <dbReference type="NCBI Taxonomy" id="5763"/>
    <lineage>
        <taxon>Eukaryota</taxon>
        <taxon>Discoba</taxon>
        <taxon>Heterolobosea</taxon>
        <taxon>Tetramitia</taxon>
        <taxon>Eutetramitia</taxon>
        <taxon>Vahlkampfiidae</taxon>
        <taxon>Naegleria</taxon>
    </lineage>
</organism>
<keyword evidence="6" id="KW-0508">mRNA splicing</keyword>
<evidence type="ECO:0000313" key="11">
    <source>
        <dbReference type="EMBL" id="KAF0985028.1"/>
    </source>
</evidence>
<evidence type="ECO:0000256" key="1">
    <source>
        <dbReference type="ARBA" id="ARBA00004123"/>
    </source>
</evidence>
<dbReference type="CDD" id="cd00200">
    <property type="entry name" value="WD40"/>
    <property type="match status" value="1"/>
</dbReference>
<dbReference type="AlphaFoldDB" id="A0A6A5CIH3"/>
<dbReference type="GO" id="GO:0071013">
    <property type="term" value="C:catalytic step 2 spliceosome"/>
    <property type="evidence" value="ECO:0007669"/>
    <property type="project" value="InterPro"/>
</dbReference>
<accession>A0A6A5CIH3</accession>
<dbReference type="PANTHER" id="PTHR43979">
    <property type="entry name" value="PRE-MRNA-PROCESSING FACTOR 17"/>
    <property type="match status" value="1"/>
</dbReference>
<protein>
    <recommendedName>
        <fullName evidence="8">Pre-mRNA-processing factor 17</fullName>
    </recommendedName>
</protein>
<evidence type="ECO:0000256" key="5">
    <source>
        <dbReference type="ARBA" id="ARBA00022737"/>
    </source>
</evidence>
<dbReference type="PANTHER" id="PTHR43979:SF1">
    <property type="entry name" value="PRE-MRNA-PROCESSING FACTOR 17"/>
    <property type="match status" value="1"/>
</dbReference>
<evidence type="ECO:0000256" key="3">
    <source>
        <dbReference type="ARBA" id="ARBA00022664"/>
    </source>
</evidence>
<comment type="subcellular location">
    <subcellularLocation>
        <location evidence="1">Nucleus</location>
    </subcellularLocation>
</comment>
<keyword evidence="5" id="KW-0677">Repeat</keyword>
<reference evidence="11 12" key="1">
    <citation type="journal article" date="2019" name="Sci. Rep.">
        <title>Nanopore sequencing improves the draft genome of the human pathogenic amoeba Naegleria fowleri.</title>
        <authorList>
            <person name="Liechti N."/>
            <person name="Schurch N."/>
            <person name="Bruggmann R."/>
            <person name="Wittwer M."/>
        </authorList>
    </citation>
    <scope>NUCLEOTIDE SEQUENCE [LARGE SCALE GENOMIC DNA]</scope>
    <source>
        <strain evidence="11 12">ATCC 30894</strain>
    </source>
</reference>
<feature type="repeat" description="WD" evidence="9">
    <location>
        <begin position="363"/>
        <end position="404"/>
    </location>
</feature>
<dbReference type="SUPFAM" id="SSF50978">
    <property type="entry name" value="WD40 repeat-like"/>
    <property type="match status" value="1"/>
</dbReference>
<keyword evidence="3" id="KW-0507">mRNA processing</keyword>
<dbReference type="VEuPathDB" id="AmoebaDB:FDP41_000067"/>
<dbReference type="InterPro" id="IPR032847">
    <property type="entry name" value="PRPF17"/>
</dbReference>
<dbReference type="VEuPathDB" id="AmoebaDB:NfTy_026110"/>
<sequence>MNFLQGYGSDEDHQVETKTTATTTKSSSAVKNVNLTSSELSSITAAPNVALPESKQYIVPKDATALVFNPKYNELYAPRVGPKNPFPTSHTKFDSGFILNGEIDQHNMNSYLFNSQYYNYDVSRKAHLLPGGIDPEQVQALGSNDTDAGAKKKRKRKPKKDGNSSINEAQDENFVVVNENDDADVIAGFDQDAFIQEDENENEHEKLLAQLRAQHEEQLAKRKEKLENAAKEKQQQESETGNKKRKKEVEGTLPEIEFNPDIEKKITTEGKDGYSIYHLPRDMDYQGRTFVVPPSHIKECDYTEKRAVLPKKLIHTYTGHMPDKMVTSIEFFPKYGHLLLSASMDSTIKIWDVLGHRNCIMTYVGHTKAVRAISFSSDGSKFASCAYDKRVNIWDTETGKILHTLTSGSTPYCVKWNPLEHKQHEILVGYSGSRILQWDTRSGRIVHKYERHTGSVNSLCFVDGGKKFVSSSDDKSLRLWEYGIPAEIKKLADPEQHSMPVIECHPNSKWIVAQSLNNQILTFEAQTRLKQQQNKIFKGHQIAGYACQVGFSNDGKFVFSGDYTGNVWFWDWKDAKQIKKMQCHEGICIGCVWHPVDRSLFATCGSDSTVKLFQ</sequence>
<dbReference type="InterPro" id="IPR020472">
    <property type="entry name" value="WD40_PAC1"/>
</dbReference>
<dbReference type="Pfam" id="PF00400">
    <property type="entry name" value="WD40"/>
    <property type="match status" value="5"/>
</dbReference>
<dbReference type="PROSITE" id="PS50294">
    <property type="entry name" value="WD_REPEATS_REGION"/>
    <property type="match status" value="3"/>
</dbReference>
<dbReference type="GO" id="GO:0003729">
    <property type="term" value="F:mRNA binding"/>
    <property type="evidence" value="ECO:0007669"/>
    <property type="project" value="TreeGrafter"/>
</dbReference>
<dbReference type="FunFam" id="2.130.10.10:FF:000034">
    <property type="entry name" value="Pre-mRNA-processing factor 17, putative"/>
    <property type="match status" value="1"/>
</dbReference>
<dbReference type="InterPro" id="IPR015943">
    <property type="entry name" value="WD40/YVTN_repeat-like_dom_sf"/>
</dbReference>